<dbReference type="Pfam" id="PF10354">
    <property type="entry name" value="BMT5-like"/>
    <property type="match status" value="1"/>
</dbReference>
<evidence type="ECO:0000259" key="2">
    <source>
        <dbReference type="Pfam" id="PF10354"/>
    </source>
</evidence>
<proteinExistence type="predicted"/>
<dbReference type="GO" id="GO:0070042">
    <property type="term" value="F:rRNA (uridine-N3-)-methyltransferase activity"/>
    <property type="evidence" value="ECO:0007669"/>
    <property type="project" value="InterPro"/>
</dbReference>
<accession>A0AB34JYU8</accession>
<feature type="region of interest" description="Disordered" evidence="1">
    <location>
        <begin position="29"/>
        <end position="55"/>
    </location>
</feature>
<dbReference type="EMBL" id="JBGBPQ010000003">
    <property type="protein sequence ID" value="KAL1527085.1"/>
    <property type="molecule type" value="Genomic_DNA"/>
</dbReference>
<reference evidence="3 4" key="1">
    <citation type="journal article" date="2024" name="Science">
        <title>Giant polyketide synthase enzymes in the biosynthesis of giant marine polyether toxins.</title>
        <authorList>
            <person name="Fallon T.R."/>
            <person name="Shende V.V."/>
            <person name="Wierzbicki I.H."/>
            <person name="Pendleton A.L."/>
            <person name="Watervoot N.F."/>
            <person name="Auber R.P."/>
            <person name="Gonzalez D.J."/>
            <person name="Wisecaver J.H."/>
            <person name="Moore B.S."/>
        </authorList>
    </citation>
    <scope>NUCLEOTIDE SEQUENCE [LARGE SCALE GENOMIC DNA]</scope>
    <source>
        <strain evidence="3 4">12B1</strain>
    </source>
</reference>
<sequence length="354" mass="39045">MILRCTTSRRRVHAWLLLWRPPWKRRHHTARKRCRPTKLPRALEPEAAGAPPAAQSSDSAAVWVSAEMHQCAREGCVPCRAKVLLAAGAKSVANGRPEECLRLRRDAPPPPPGVRAVGLYRPGQRILTVGDGDLTFSLALARAIGGKRLIASSYEQREALSRIYGTEIEEVISELQRLGARVGFGVDARDLARSLPAEWIPRGGFNCVVWNFPCAVDAEARSGADARSRNFDEVVQHRKLLSSFFRCAAALLATGDGEVHVTHKVGLQQWNIEEMGNSSSPYEAALHYMGSVLFDRSAYPLYRPRKALCKRSFPISDARTYVFSNSQQPGCSSLAHSKKESNGLICLEVASIHL</sequence>
<comment type="caution">
    <text evidence="3">The sequence shown here is derived from an EMBL/GenBank/DDBJ whole genome shotgun (WGS) entry which is preliminary data.</text>
</comment>
<dbReference type="GO" id="GO:0070475">
    <property type="term" value="P:rRNA base methylation"/>
    <property type="evidence" value="ECO:0007669"/>
    <property type="project" value="InterPro"/>
</dbReference>
<dbReference type="InterPro" id="IPR019446">
    <property type="entry name" value="BMT5-like"/>
</dbReference>
<gene>
    <name evidence="3" type="ORF">AB1Y20_015768</name>
</gene>
<evidence type="ECO:0000313" key="3">
    <source>
        <dbReference type="EMBL" id="KAL1527085.1"/>
    </source>
</evidence>
<feature type="compositionally biased region" description="Low complexity" evidence="1">
    <location>
        <begin position="45"/>
        <end position="55"/>
    </location>
</feature>
<name>A0AB34JYU8_PRYPA</name>
<dbReference type="GO" id="GO:0005737">
    <property type="term" value="C:cytoplasm"/>
    <property type="evidence" value="ECO:0007669"/>
    <property type="project" value="TreeGrafter"/>
</dbReference>
<dbReference type="PANTHER" id="PTHR11538">
    <property type="entry name" value="PHENYLALANYL-TRNA SYNTHETASE"/>
    <property type="match status" value="1"/>
</dbReference>
<evidence type="ECO:0000256" key="1">
    <source>
        <dbReference type="SAM" id="MobiDB-lite"/>
    </source>
</evidence>
<evidence type="ECO:0000313" key="4">
    <source>
        <dbReference type="Proteomes" id="UP001515480"/>
    </source>
</evidence>
<dbReference type="AlphaFoldDB" id="A0AB34JYU8"/>
<feature type="domain" description="25S rRNA (uridine-N(3))-methyltransferase BMT5-like" evidence="2">
    <location>
        <begin position="127"/>
        <end position="305"/>
    </location>
</feature>
<dbReference type="Proteomes" id="UP001515480">
    <property type="component" value="Unassembled WGS sequence"/>
</dbReference>
<organism evidence="3 4">
    <name type="scientific">Prymnesium parvum</name>
    <name type="common">Toxic golden alga</name>
    <dbReference type="NCBI Taxonomy" id="97485"/>
    <lineage>
        <taxon>Eukaryota</taxon>
        <taxon>Haptista</taxon>
        <taxon>Haptophyta</taxon>
        <taxon>Prymnesiophyceae</taxon>
        <taxon>Prymnesiales</taxon>
        <taxon>Prymnesiaceae</taxon>
        <taxon>Prymnesium</taxon>
    </lineage>
</organism>
<dbReference type="PANTHER" id="PTHR11538:SF104">
    <property type="entry name" value="25S RRNA (URIDINE-N(3))-METHYLTRANSFERASE BMT5-LIKE DOMAIN-CONTAINING PROTEIN"/>
    <property type="match status" value="1"/>
</dbReference>
<keyword evidence="4" id="KW-1185">Reference proteome</keyword>
<feature type="compositionally biased region" description="Basic residues" evidence="1">
    <location>
        <begin position="29"/>
        <end position="38"/>
    </location>
</feature>
<protein>
    <recommendedName>
        <fullName evidence="2">25S rRNA (uridine-N(3))-methyltransferase BMT5-like domain-containing protein</fullName>
    </recommendedName>
</protein>